<dbReference type="AlphaFoldDB" id="A0AAV4RFW5"/>
<sequence>MVSVEVFETRIERSKARISGGKNYKVICHHDIVRQHIEEKIYLETLQQEVPPHTLNSSDIATSIFLSVTDGRSKQHFRSLEKSKFDLMRARIVTKGTKDESIFRRAIRVVLQTRK</sequence>
<protein>
    <submittedName>
        <fullName evidence="1">Uncharacterized protein</fullName>
    </submittedName>
</protein>
<keyword evidence="2" id="KW-1185">Reference proteome</keyword>
<organism evidence="1 2">
    <name type="scientific">Caerostris extrusa</name>
    <name type="common">Bark spider</name>
    <name type="synonym">Caerostris bankana</name>
    <dbReference type="NCBI Taxonomy" id="172846"/>
    <lineage>
        <taxon>Eukaryota</taxon>
        <taxon>Metazoa</taxon>
        <taxon>Ecdysozoa</taxon>
        <taxon>Arthropoda</taxon>
        <taxon>Chelicerata</taxon>
        <taxon>Arachnida</taxon>
        <taxon>Araneae</taxon>
        <taxon>Araneomorphae</taxon>
        <taxon>Entelegynae</taxon>
        <taxon>Araneoidea</taxon>
        <taxon>Araneidae</taxon>
        <taxon>Caerostris</taxon>
    </lineage>
</organism>
<dbReference type="Proteomes" id="UP001054945">
    <property type="component" value="Unassembled WGS sequence"/>
</dbReference>
<gene>
    <name evidence="1" type="ORF">CEXT_217781</name>
</gene>
<dbReference type="EMBL" id="BPLR01007740">
    <property type="protein sequence ID" value="GIY19337.1"/>
    <property type="molecule type" value="Genomic_DNA"/>
</dbReference>
<comment type="caution">
    <text evidence="1">The sequence shown here is derived from an EMBL/GenBank/DDBJ whole genome shotgun (WGS) entry which is preliminary data.</text>
</comment>
<accession>A0AAV4RFW5</accession>
<reference evidence="1 2" key="1">
    <citation type="submission" date="2021-06" db="EMBL/GenBank/DDBJ databases">
        <title>Caerostris extrusa draft genome.</title>
        <authorList>
            <person name="Kono N."/>
            <person name="Arakawa K."/>
        </authorList>
    </citation>
    <scope>NUCLEOTIDE SEQUENCE [LARGE SCALE GENOMIC DNA]</scope>
</reference>
<feature type="non-terminal residue" evidence="1">
    <location>
        <position position="115"/>
    </location>
</feature>
<evidence type="ECO:0000313" key="1">
    <source>
        <dbReference type="EMBL" id="GIY19337.1"/>
    </source>
</evidence>
<evidence type="ECO:0000313" key="2">
    <source>
        <dbReference type="Proteomes" id="UP001054945"/>
    </source>
</evidence>
<proteinExistence type="predicted"/>
<name>A0AAV4RFW5_CAEEX</name>